<sequence>MDLAKLSAICRWLACTKKITGTNNIMTTERMVKYYNISNLIIILS</sequence>
<dbReference type="EMBL" id="CP003837">
    <property type="protein sequence ID" value="AGH42314.1"/>
    <property type="molecule type" value="Genomic_DNA"/>
</dbReference>
<keyword evidence="2" id="KW-1185">Reference proteome</keyword>
<proteinExistence type="predicted"/>
<protein>
    <submittedName>
        <fullName evidence="1">Uncharacterized protein</fullName>
    </submittedName>
</protein>
<organism evidence="1 2">
    <name type="scientific">Paraglaciecola psychrophila 170</name>
    <dbReference type="NCBI Taxonomy" id="1129794"/>
    <lineage>
        <taxon>Bacteria</taxon>
        <taxon>Pseudomonadati</taxon>
        <taxon>Pseudomonadota</taxon>
        <taxon>Gammaproteobacteria</taxon>
        <taxon>Alteromonadales</taxon>
        <taxon>Alteromonadaceae</taxon>
        <taxon>Paraglaciecola</taxon>
    </lineage>
</organism>
<evidence type="ECO:0000313" key="2">
    <source>
        <dbReference type="Proteomes" id="UP000011864"/>
    </source>
</evidence>
<name>K7ARH3_9ALTE</name>
<accession>K7ARH3</accession>
<dbReference type="HOGENOM" id="CLU_3203085_0_0_6"/>
<evidence type="ECO:0000313" key="1">
    <source>
        <dbReference type="EMBL" id="AGH42314.1"/>
    </source>
</evidence>
<reference evidence="1 2" key="1">
    <citation type="journal article" date="2013" name="Genome Announc.">
        <title>Complete Genome Sequence of Glaciecola psychrophila Strain 170T.</title>
        <authorList>
            <person name="Yin J."/>
            <person name="Chen J."/>
            <person name="Liu G."/>
            <person name="Yu Y."/>
            <person name="Song L."/>
            <person name="Wang X."/>
            <person name="Qu X."/>
        </authorList>
    </citation>
    <scope>NUCLEOTIDE SEQUENCE [LARGE SCALE GENOMIC DNA]</scope>
    <source>
        <strain evidence="1 2">170</strain>
    </source>
</reference>
<gene>
    <name evidence="1" type="ORF">C427_0204</name>
</gene>
<dbReference type="Proteomes" id="UP000011864">
    <property type="component" value="Chromosome"/>
</dbReference>
<dbReference type="AlphaFoldDB" id="K7ARH3"/>
<dbReference type="KEGG" id="gps:C427_0204"/>
<dbReference type="PATRIC" id="fig|1129794.4.peg.197"/>